<comment type="similarity">
    <text evidence="5 6">Belongs to the class I-like SAM-binding methyltransferase superfamily. C5-methyltransferase family.</text>
</comment>
<dbReference type="SUPFAM" id="SSF53335">
    <property type="entry name" value="S-adenosyl-L-methionine-dependent methyltransferases"/>
    <property type="match status" value="1"/>
</dbReference>
<dbReference type="KEGG" id="bcx:BCA_0972"/>
<dbReference type="GO" id="GO:0003677">
    <property type="term" value="F:DNA binding"/>
    <property type="evidence" value="ECO:0007669"/>
    <property type="project" value="TreeGrafter"/>
</dbReference>
<dbReference type="InterPro" id="IPR001525">
    <property type="entry name" value="C5_MeTfrase"/>
</dbReference>
<evidence type="ECO:0000313" key="9">
    <source>
        <dbReference type="Proteomes" id="UP000002210"/>
    </source>
</evidence>
<keyword evidence="3 5" id="KW-0949">S-adenosyl-L-methionine</keyword>
<evidence type="ECO:0000256" key="6">
    <source>
        <dbReference type="RuleBase" id="RU000416"/>
    </source>
</evidence>
<dbReference type="PANTHER" id="PTHR10629">
    <property type="entry name" value="CYTOSINE-SPECIFIC METHYLTRANSFERASE"/>
    <property type="match status" value="1"/>
</dbReference>
<dbReference type="Gene3D" id="3.90.120.10">
    <property type="entry name" value="DNA Methylase, subunit A, domain 2"/>
    <property type="match status" value="1"/>
</dbReference>
<dbReference type="Pfam" id="PF00145">
    <property type="entry name" value="DNA_methylase"/>
    <property type="match status" value="1"/>
</dbReference>
<protein>
    <recommendedName>
        <fullName evidence="7">Cytosine-specific methyltransferase</fullName>
        <ecNumber evidence="7">2.1.1.37</ecNumber>
    </recommendedName>
</protein>
<keyword evidence="2 5" id="KW-0808">Transferase</keyword>
<evidence type="ECO:0000313" key="8">
    <source>
        <dbReference type="EMBL" id="ACO27346.1"/>
    </source>
</evidence>
<accession>A0A158RJZ8</accession>
<dbReference type="REBASE" id="20601">
    <property type="entry name" value="M2.Bce03ORF971P"/>
</dbReference>
<dbReference type="GO" id="GO:0003886">
    <property type="term" value="F:DNA (cytosine-5-)-methyltransferase activity"/>
    <property type="evidence" value="ECO:0007669"/>
    <property type="project" value="UniProtKB-EC"/>
</dbReference>
<dbReference type="InterPro" id="IPR031303">
    <property type="entry name" value="C5_meth_CS"/>
</dbReference>
<comment type="catalytic activity">
    <reaction evidence="7">
        <text>a 2'-deoxycytidine in DNA + S-adenosyl-L-methionine = a 5-methyl-2'-deoxycytidine in DNA + S-adenosyl-L-homocysteine + H(+)</text>
        <dbReference type="Rhea" id="RHEA:13681"/>
        <dbReference type="Rhea" id="RHEA-COMP:11369"/>
        <dbReference type="Rhea" id="RHEA-COMP:11370"/>
        <dbReference type="ChEBI" id="CHEBI:15378"/>
        <dbReference type="ChEBI" id="CHEBI:57856"/>
        <dbReference type="ChEBI" id="CHEBI:59789"/>
        <dbReference type="ChEBI" id="CHEBI:85452"/>
        <dbReference type="ChEBI" id="CHEBI:85454"/>
        <dbReference type="EC" id="2.1.1.37"/>
    </reaction>
</comment>
<dbReference type="PANTHER" id="PTHR10629:SF52">
    <property type="entry name" value="DNA (CYTOSINE-5)-METHYLTRANSFERASE 1"/>
    <property type="match status" value="1"/>
</dbReference>
<dbReference type="InterPro" id="IPR050390">
    <property type="entry name" value="C5-Methyltransferase"/>
</dbReference>
<proteinExistence type="inferred from homology"/>
<dbReference type="InterPro" id="IPR018117">
    <property type="entry name" value="C5_DNA_meth_AS"/>
</dbReference>
<dbReference type="GO" id="GO:0044027">
    <property type="term" value="P:negative regulation of gene expression via chromosomal CpG island methylation"/>
    <property type="evidence" value="ECO:0007669"/>
    <property type="project" value="TreeGrafter"/>
</dbReference>
<evidence type="ECO:0000256" key="5">
    <source>
        <dbReference type="PROSITE-ProRule" id="PRU01016"/>
    </source>
</evidence>
<dbReference type="Proteomes" id="UP000002210">
    <property type="component" value="Chromosome"/>
</dbReference>
<dbReference type="Gene3D" id="3.40.50.150">
    <property type="entry name" value="Vaccinia Virus protein VP39"/>
    <property type="match status" value="1"/>
</dbReference>
<evidence type="ECO:0000256" key="1">
    <source>
        <dbReference type="ARBA" id="ARBA00022603"/>
    </source>
</evidence>
<sequence>MNKPKIMDLFSGVGGFSLGFEMAGYETIFAIDFWKDAIATYNLNRKKDIAVHMDIANLTNEHLRKLKEEHDIEGIIGGPPCQGFSTVGTRDINDERNHLYLEYYRVVKEIMPKFFVIENVKGLLTLNNGMFKEDILNRFGELGYKISDPQVLNAADYGVPQNRQRVFFVGVLDGHFEYPELDENKVSTLEALSDLPVLDKIEQYNEVYNYSCDPQNSYQSIMRKNSNEILNHNQTNHTQQTIDIISMVPDGGSIKDLPPEYWQVRKYNKAFQRMNSQLPSHTIDTGHRNYFHYSENRVPSVRECARIQSFPDDFVFIGTKSSQYKQVGNAVPPLLAYKIAQKLLTRFTTNQDDDVVSSEMNQLQLNL</sequence>
<feature type="active site" evidence="5">
    <location>
        <position position="81"/>
    </location>
</feature>
<dbReference type="PROSITE" id="PS00095">
    <property type="entry name" value="C5_MTASE_2"/>
    <property type="match status" value="1"/>
</dbReference>
<dbReference type="EC" id="2.1.1.37" evidence="7"/>
<dbReference type="RefSeq" id="WP_001039719.1">
    <property type="nucleotide sequence ID" value="NC_012472.1"/>
</dbReference>
<keyword evidence="4" id="KW-0680">Restriction system</keyword>
<dbReference type="GO" id="GO:0009307">
    <property type="term" value="P:DNA restriction-modification system"/>
    <property type="evidence" value="ECO:0007669"/>
    <property type="project" value="UniProtKB-KW"/>
</dbReference>
<dbReference type="GO" id="GO:0032259">
    <property type="term" value="P:methylation"/>
    <property type="evidence" value="ECO:0007669"/>
    <property type="project" value="UniProtKB-KW"/>
</dbReference>
<evidence type="ECO:0000256" key="2">
    <source>
        <dbReference type="ARBA" id="ARBA00022679"/>
    </source>
</evidence>
<dbReference type="EMBL" id="CP001407">
    <property type="protein sequence ID" value="ACO27346.1"/>
    <property type="molecule type" value="Genomic_DNA"/>
</dbReference>
<dbReference type="InterPro" id="IPR029063">
    <property type="entry name" value="SAM-dependent_MTases_sf"/>
</dbReference>
<dbReference type="CDD" id="cd00315">
    <property type="entry name" value="Cyt_C5_DNA_methylase"/>
    <property type="match status" value="1"/>
</dbReference>
<dbReference type="PROSITE" id="PS51679">
    <property type="entry name" value="SAM_MT_C5"/>
    <property type="match status" value="1"/>
</dbReference>
<reference evidence="8 9" key="1">
    <citation type="submission" date="2009-02" db="EMBL/GenBank/DDBJ databases">
        <title>Genome sequence of Bacillus cereus 03BB102.</title>
        <authorList>
            <person name="Dodson R.J."/>
            <person name="Jackson P."/>
            <person name="Munk A.C."/>
            <person name="Brettin T."/>
            <person name="Bruce D."/>
            <person name="Detter C."/>
            <person name="Tapia R."/>
            <person name="Han C."/>
            <person name="Sutton G."/>
            <person name="Sims D."/>
        </authorList>
    </citation>
    <scope>NUCLEOTIDE SEQUENCE [LARGE SCALE GENOMIC DNA]</scope>
    <source>
        <strain evidence="8 9">03BB102</strain>
    </source>
</reference>
<dbReference type="PATRIC" id="fig|572264.18.peg.914"/>
<dbReference type="NCBIfam" id="TIGR00675">
    <property type="entry name" value="dcm"/>
    <property type="match status" value="1"/>
</dbReference>
<evidence type="ECO:0000256" key="7">
    <source>
        <dbReference type="RuleBase" id="RU000417"/>
    </source>
</evidence>
<evidence type="ECO:0000256" key="3">
    <source>
        <dbReference type="ARBA" id="ARBA00022691"/>
    </source>
</evidence>
<organism evidence="8 9">
    <name type="scientific">Bacillus cereus (strain 03BB102)</name>
    <dbReference type="NCBI Taxonomy" id="572264"/>
    <lineage>
        <taxon>Bacteria</taxon>
        <taxon>Bacillati</taxon>
        <taxon>Bacillota</taxon>
        <taxon>Bacilli</taxon>
        <taxon>Bacillales</taxon>
        <taxon>Bacillaceae</taxon>
        <taxon>Bacillus</taxon>
        <taxon>Bacillus cereus group</taxon>
    </lineage>
</organism>
<name>A0A158RJZ8_BACC3</name>
<dbReference type="PRINTS" id="PR00105">
    <property type="entry name" value="C5METTRFRASE"/>
</dbReference>
<keyword evidence="1 5" id="KW-0489">Methyltransferase</keyword>
<gene>
    <name evidence="8" type="ordered locus">BCA_0972</name>
</gene>
<dbReference type="PROSITE" id="PS00094">
    <property type="entry name" value="C5_MTASE_1"/>
    <property type="match status" value="1"/>
</dbReference>
<evidence type="ECO:0000256" key="4">
    <source>
        <dbReference type="ARBA" id="ARBA00022747"/>
    </source>
</evidence>
<dbReference type="AlphaFoldDB" id="A0A158RJZ8"/>